<feature type="region of interest" description="Disordered" evidence="1">
    <location>
        <begin position="63"/>
        <end position="84"/>
    </location>
</feature>
<evidence type="ECO:0000313" key="2">
    <source>
        <dbReference type="EMBL" id="OMJ18516.1"/>
    </source>
</evidence>
<evidence type="ECO:0000256" key="1">
    <source>
        <dbReference type="SAM" id="MobiDB-lite"/>
    </source>
</evidence>
<reference evidence="2 3" key="1">
    <citation type="submission" date="2017-01" db="EMBL/GenBank/DDBJ databases">
        <authorList>
            <person name="Mah S.A."/>
            <person name="Swanson W.J."/>
            <person name="Moy G.W."/>
            <person name="Vacquier V.D."/>
        </authorList>
    </citation>
    <scope>NUCLEOTIDE SEQUENCE [LARGE SCALE GENOMIC DNA]</scope>
    <source>
        <strain evidence="2 3">GSMNP</strain>
    </source>
</reference>
<accession>A0A1R1XV76</accession>
<protein>
    <submittedName>
        <fullName evidence="2">Uncharacterized protein</fullName>
    </submittedName>
</protein>
<dbReference type="AlphaFoldDB" id="A0A1R1XV76"/>
<organism evidence="2 3">
    <name type="scientific">Smittium culicis</name>
    <dbReference type="NCBI Taxonomy" id="133412"/>
    <lineage>
        <taxon>Eukaryota</taxon>
        <taxon>Fungi</taxon>
        <taxon>Fungi incertae sedis</taxon>
        <taxon>Zoopagomycota</taxon>
        <taxon>Kickxellomycotina</taxon>
        <taxon>Harpellomycetes</taxon>
        <taxon>Harpellales</taxon>
        <taxon>Legeriomycetaceae</taxon>
        <taxon>Smittium</taxon>
    </lineage>
</organism>
<evidence type="ECO:0000313" key="3">
    <source>
        <dbReference type="Proteomes" id="UP000187283"/>
    </source>
</evidence>
<gene>
    <name evidence="2" type="ORF">AYI70_g5316</name>
</gene>
<keyword evidence="3" id="KW-1185">Reference proteome</keyword>
<sequence>MANEKPIKRARNTFSDDLKGNLPHRTPKPTILSTVNRQRCTVGLKKPPASSLIAAEIPFSPIKKVSSGDDTESDGSDDDNHQPIIKRTAKSTINSDYFTDISVDSDMSSPIEIKKEFISMNLSPKNEYDGYSPPSEHALMAAKARMGQISEKLFNKYVTNVDKAPSGSNKAAIEPGSDAKHQEIADIEY</sequence>
<dbReference type="Proteomes" id="UP000187283">
    <property type="component" value="Unassembled WGS sequence"/>
</dbReference>
<feature type="compositionally biased region" description="Basic and acidic residues" evidence="1">
    <location>
        <begin position="177"/>
        <end position="189"/>
    </location>
</feature>
<feature type="region of interest" description="Disordered" evidence="1">
    <location>
        <begin position="163"/>
        <end position="189"/>
    </location>
</feature>
<proteinExistence type="predicted"/>
<dbReference type="EMBL" id="LSSN01001725">
    <property type="protein sequence ID" value="OMJ18516.1"/>
    <property type="molecule type" value="Genomic_DNA"/>
</dbReference>
<name>A0A1R1XV76_9FUNG</name>
<comment type="caution">
    <text evidence="2">The sequence shown here is derived from an EMBL/GenBank/DDBJ whole genome shotgun (WGS) entry which is preliminary data.</text>
</comment>
<feature type="region of interest" description="Disordered" evidence="1">
    <location>
        <begin position="1"/>
        <end position="29"/>
    </location>
</feature>